<proteinExistence type="predicted"/>
<accession>A0ABV1M5A5</accession>
<evidence type="ECO:0000313" key="2">
    <source>
        <dbReference type="Proteomes" id="UP001433638"/>
    </source>
</evidence>
<evidence type="ECO:0008006" key="3">
    <source>
        <dbReference type="Google" id="ProtNLM"/>
    </source>
</evidence>
<sequence length="255" mass="28418">MISLLDTGHLIAPLPQQHRTANHHRACLMLDEYGREVKAHIKAFPGDSKALANELAGWILHRAAGIEAAERIWVIILSNAELNALFPAVDWGSADEWPCLAVQHIAGQPVSAKAAELWTDELAAWHSTAPCIAMAEWLWEIDGNAGNLINTGRGEFAAIDFADSFGGPDWTPGRLRKNTHSPFYNKRLHIAWGGMATPAQRQAARESADQHANILHRHWQDISHWWSCLLKPKQVQAAHNFLQARAVPNWIDSRL</sequence>
<organism evidence="1 2">
    <name type="scientific">Vogesella oryzagri</name>
    <dbReference type="NCBI Taxonomy" id="3160864"/>
    <lineage>
        <taxon>Bacteria</taxon>
        <taxon>Pseudomonadati</taxon>
        <taxon>Pseudomonadota</taxon>
        <taxon>Betaproteobacteria</taxon>
        <taxon>Neisseriales</taxon>
        <taxon>Chromobacteriaceae</taxon>
        <taxon>Vogesella</taxon>
    </lineage>
</organism>
<keyword evidence="2" id="KW-1185">Reference proteome</keyword>
<dbReference type="EMBL" id="JBEFLD010000004">
    <property type="protein sequence ID" value="MEQ6290515.1"/>
    <property type="molecule type" value="Genomic_DNA"/>
</dbReference>
<reference evidence="1" key="1">
    <citation type="submission" date="2024-06" db="EMBL/GenBank/DDBJ databases">
        <title>Genome sequence of Vogesella sp. MAHUQ-64.</title>
        <authorList>
            <person name="Huq M.A."/>
        </authorList>
    </citation>
    <scope>NUCLEOTIDE SEQUENCE</scope>
    <source>
        <strain evidence="1">MAHUQ-64</strain>
    </source>
</reference>
<dbReference type="RefSeq" id="WP_349586077.1">
    <property type="nucleotide sequence ID" value="NZ_JBEFLD010000004.1"/>
</dbReference>
<dbReference type="Proteomes" id="UP001433638">
    <property type="component" value="Unassembled WGS sequence"/>
</dbReference>
<comment type="caution">
    <text evidence="1">The sequence shown here is derived from an EMBL/GenBank/DDBJ whole genome shotgun (WGS) entry which is preliminary data.</text>
</comment>
<gene>
    <name evidence="1" type="ORF">ABNW52_07800</name>
</gene>
<evidence type="ECO:0000313" key="1">
    <source>
        <dbReference type="EMBL" id="MEQ6290515.1"/>
    </source>
</evidence>
<name>A0ABV1M5A5_9NEIS</name>
<protein>
    <recommendedName>
        <fullName evidence="3">Aminoglycoside phosphotransferase domain-containing protein</fullName>
    </recommendedName>
</protein>